<sequence length="65" mass="6847">MRNAPHVNGAAWRRSTYSNAQGGDCVEVADGVPGAVPVRDSKDVQRGCLTVPLSSWTALTAALKH</sequence>
<dbReference type="InterPro" id="IPR007278">
    <property type="entry name" value="DUF397"/>
</dbReference>
<dbReference type="Pfam" id="PF04149">
    <property type="entry name" value="DUF397"/>
    <property type="match status" value="1"/>
</dbReference>
<dbReference type="Proteomes" id="UP001500466">
    <property type="component" value="Unassembled WGS sequence"/>
</dbReference>
<protein>
    <recommendedName>
        <fullName evidence="1">DUF397 domain-containing protein</fullName>
    </recommendedName>
</protein>
<dbReference type="RefSeq" id="WP_345674558.1">
    <property type="nucleotide sequence ID" value="NZ_BAABHS010000004.1"/>
</dbReference>
<accession>A0ABP9GW65</accession>
<gene>
    <name evidence="2" type="ORF">GCM10023205_15620</name>
</gene>
<dbReference type="EMBL" id="BAABHS010000004">
    <property type="protein sequence ID" value="GAA4954713.1"/>
    <property type="molecule type" value="Genomic_DNA"/>
</dbReference>
<proteinExistence type="predicted"/>
<comment type="caution">
    <text evidence="2">The sequence shown here is derived from an EMBL/GenBank/DDBJ whole genome shotgun (WGS) entry which is preliminary data.</text>
</comment>
<evidence type="ECO:0000313" key="2">
    <source>
        <dbReference type="EMBL" id="GAA4954713.1"/>
    </source>
</evidence>
<organism evidence="2 3">
    <name type="scientific">Yinghuangia aomiensis</name>
    <dbReference type="NCBI Taxonomy" id="676205"/>
    <lineage>
        <taxon>Bacteria</taxon>
        <taxon>Bacillati</taxon>
        <taxon>Actinomycetota</taxon>
        <taxon>Actinomycetes</taxon>
        <taxon>Kitasatosporales</taxon>
        <taxon>Streptomycetaceae</taxon>
        <taxon>Yinghuangia</taxon>
    </lineage>
</organism>
<name>A0ABP9GW65_9ACTN</name>
<keyword evidence="3" id="KW-1185">Reference proteome</keyword>
<evidence type="ECO:0000313" key="3">
    <source>
        <dbReference type="Proteomes" id="UP001500466"/>
    </source>
</evidence>
<reference evidence="3" key="1">
    <citation type="journal article" date="2019" name="Int. J. Syst. Evol. Microbiol.">
        <title>The Global Catalogue of Microorganisms (GCM) 10K type strain sequencing project: providing services to taxonomists for standard genome sequencing and annotation.</title>
        <authorList>
            <consortium name="The Broad Institute Genomics Platform"/>
            <consortium name="The Broad Institute Genome Sequencing Center for Infectious Disease"/>
            <person name="Wu L."/>
            <person name="Ma J."/>
        </authorList>
    </citation>
    <scope>NUCLEOTIDE SEQUENCE [LARGE SCALE GENOMIC DNA]</scope>
    <source>
        <strain evidence="3">JCM 17986</strain>
    </source>
</reference>
<feature type="domain" description="DUF397" evidence="1">
    <location>
        <begin position="10"/>
        <end position="64"/>
    </location>
</feature>
<evidence type="ECO:0000259" key="1">
    <source>
        <dbReference type="Pfam" id="PF04149"/>
    </source>
</evidence>